<dbReference type="Gene3D" id="3.30.70.1880">
    <property type="entry name" value="Protein of unknown function DUF881"/>
    <property type="match status" value="1"/>
</dbReference>
<organism evidence="2 3">
    <name type="scientific">Rhodococcus triatomae</name>
    <dbReference type="NCBI Taxonomy" id="300028"/>
    <lineage>
        <taxon>Bacteria</taxon>
        <taxon>Bacillati</taxon>
        <taxon>Actinomycetota</taxon>
        <taxon>Actinomycetes</taxon>
        <taxon>Mycobacteriales</taxon>
        <taxon>Nocardiaceae</taxon>
        <taxon>Rhodococcus</taxon>
    </lineage>
</organism>
<accession>A0A1G8SJ77</accession>
<dbReference type="RefSeq" id="WP_072740220.1">
    <property type="nucleotide sequence ID" value="NZ_CP048813.1"/>
</dbReference>
<sequence>MDRSDPTVRRNPVPSLLRSLMNEHLDPGYLAAAEDRDQAHTRTTRWSSGLWLALGAVLVGFVLAYAAVDAAERIPGTERERGELLTAVRDAENRAAAVEARRDELTPQVDAARTTVLAGDAEGAQVLAALREVESAAALEPVHGPGIVVTLTDPPPRPGLSDSSQRTVGDRAVVLDRDLQMVVNALWHDGAEAVAVDGVRVGPNVTIRQAGGAMLVDNRPVFSPYEVSAIGAQGPLQTGFVVSDAYLRMASVQQLYGIGFSVAQSDDIDLPAAPVRSLHEAYPAGER</sequence>
<dbReference type="Proteomes" id="UP000183263">
    <property type="component" value="Unassembled WGS sequence"/>
</dbReference>
<gene>
    <name evidence="2" type="ORF">SAMN05444695_12210</name>
</gene>
<comment type="similarity">
    <text evidence="1">Belongs to the UPF0749 family.</text>
</comment>
<name>A0A1G8SJ77_9NOCA</name>
<dbReference type="Pfam" id="PF05949">
    <property type="entry name" value="DUF881"/>
    <property type="match status" value="1"/>
</dbReference>
<reference evidence="2 3" key="1">
    <citation type="submission" date="2016-10" db="EMBL/GenBank/DDBJ databases">
        <authorList>
            <person name="de Groot N.N."/>
        </authorList>
    </citation>
    <scope>NUCLEOTIDE SEQUENCE [LARGE SCALE GENOMIC DNA]</scope>
    <source>
        <strain evidence="2 3">DSM 44892</strain>
    </source>
</reference>
<keyword evidence="3" id="KW-1185">Reference proteome</keyword>
<dbReference type="OrthoDB" id="3218134at2"/>
<evidence type="ECO:0000313" key="3">
    <source>
        <dbReference type="Proteomes" id="UP000183263"/>
    </source>
</evidence>
<protein>
    <submittedName>
        <fullName evidence="2">Uncharacterized conserved protein YlxW, UPF0749 family</fullName>
    </submittedName>
</protein>
<evidence type="ECO:0000256" key="1">
    <source>
        <dbReference type="ARBA" id="ARBA00009108"/>
    </source>
</evidence>
<evidence type="ECO:0000313" key="2">
    <source>
        <dbReference type="EMBL" id="SDJ29308.1"/>
    </source>
</evidence>
<proteinExistence type="inferred from homology"/>
<dbReference type="EMBL" id="FNDN01000022">
    <property type="protein sequence ID" value="SDJ29308.1"/>
    <property type="molecule type" value="Genomic_DNA"/>
</dbReference>
<dbReference type="InterPro" id="IPR010273">
    <property type="entry name" value="DUF881"/>
</dbReference>
<dbReference type="PANTHER" id="PTHR37313">
    <property type="entry name" value="UPF0749 PROTEIN RV1825"/>
    <property type="match status" value="1"/>
</dbReference>
<dbReference type="PANTHER" id="PTHR37313:SF1">
    <property type="entry name" value="UPF0749 PROTEIN RV1823"/>
    <property type="match status" value="1"/>
</dbReference>
<dbReference type="AlphaFoldDB" id="A0A1G8SJ77"/>
<dbReference type="GO" id="GO:0005886">
    <property type="term" value="C:plasma membrane"/>
    <property type="evidence" value="ECO:0007669"/>
    <property type="project" value="TreeGrafter"/>
</dbReference>